<dbReference type="Pfam" id="PF00132">
    <property type="entry name" value="Hexapep"/>
    <property type="match status" value="1"/>
</dbReference>
<dbReference type="InterPro" id="IPR018357">
    <property type="entry name" value="Hexapep_transf_CS"/>
</dbReference>
<dbReference type="GO" id="GO:0009001">
    <property type="term" value="F:serine O-acetyltransferase activity"/>
    <property type="evidence" value="ECO:0007669"/>
    <property type="project" value="UniProtKB-EC"/>
</dbReference>
<dbReference type="InterPro" id="IPR045304">
    <property type="entry name" value="LbH_SAT"/>
</dbReference>
<gene>
    <name evidence="12" type="primary">cysE</name>
    <name evidence="12" type="ORF">CT690_20375</name>
</gene>
<evidence type="ECO:0000256" key="4">
    <source>
        <dbReference type="ARBA" id="ARBA00018522"/>
    </source>
</evidence>
<evidence type="ECO:0000259" key="11">
    <source>
        <dbReference type="SMART" id="SM00971"/>
    </source>
</evidence>
<sequence length="239" mass="26339">MFNILKQEARQALVKNPLINQVLYKSILAHSDFNASLAWCVVDKLNKDEERFRDWYLIVVEVYNNNPEIINHALSDLHAFRERDPACYGYLQVMLFFKGFIALQCYRVAHELYIQGKKETALFIQSRMSEVLSIDIHPAAKIGSGIMFDHAHCLVIGETAIIGNNVSLFHSITLGGTGKEHGDRHPKIGDNVTIGAGAKILGNINIGDNAKVAAGSVVLECVLEGKTVAGVPARIVDGQ</sequence>
<accession>A0A318P0L0</accession>
<comment type="similarity">
    <text evidence="2">Belongs to the transferase hexapeptide repeat family.</text>
</comment>
<dbReference type="UniPathway" id="UPA00136">
    <property type="reaction ID" value="UER00199"/>
</dbReference>
<dbReference type="NCBIfam" id="NF041874">
    <property type="entry name" value="EPS_EpsC"/>
    <property type="match status" value="1"/>
</dbReference>
<proteinExistence type="inferred from homology"/>
<keyword evidence="7" id="KW-0677">Repeat</keyword>
<protein>
    <recommendedName>
        <fullName evidence="4">Serine acetyltransferase</fullName>
        <ecNumber evidence="3">2.3.1.30</ecNumber>
    </recommendedName>
</protein>
<keyword evidence="9" id="KW-0012">Acyltransferase</keyword>
<evidence type="ECO:0000313" key="12">
    <source>
        <dbReference type="EMBL" id="PYD37366.1"/>
    </source>
</evidence>
<dbReference type="Proteomes" id="UP000248196">
    <property type="component" value="Unassembled WGS sequence"/>
</dbReference>
<dbReference type="FunFam" id="2.160.10.10:FF:000002">
    <property type="entry name" value="Serine acetyltransferase"/>
    <property type="match status" value="1"/>
</dbReference>
<dbReference type="Gene3D" id="1.10.3130.10">
    <property type="entry name" value="serine acetyltransferase, domain 1"/>
    <property type="match status" value="1"/>
</dbReference>
<feature type="domain" description="Serine acetyltransferase N-terminal" evidence="11">
    <location>
        <begin position="3"/>
        <end position="105"/>
    </location>
</feature>
<dbReference type="GO" id="GO:0006535">
    <property type="term" value="P:cysteine biosynthetic process from serine"/>
    <property type="evidence" value="ECO:0007669"/>
    <property type="project" value="InterPro"/>
</dbReference>
<dbReference type="NCBIfam" id="TIGR01172">
    <property type="entry name" value="cysE"/>
    <property type="match status" value="1"/>
</dbReference>
<comment type="caution">
    <text evidence="12">The sequence shown here is derived from an EMBL/GenBank/DDBJ whole genome shotgun (WGS) entry which is preliminary data.</text>
</comment>
<comment type="pathway">
    <text evidence="1">Amino-acid biosynthesis; L-cysteine biosynthesis; L-cysteine from L-serine: step 1/2.</text>
</comment>
<dbReference type="AlphaFoldDB" id="A0A318P0L0"/>
<dbReference type="EC" id="2.3.1.30" evidence="3"/>
<keyword evidence="8" id="KW-0198">Cysteine biosynthesis</keyword>
<dbReference type="InterPro" id="IPR005881">
    <property type="entry name" value="Ser_O-AcTrfase"/>
</dbReference>
<dbReference type="InterPro" id="IPR001451">
    <property type="entry name" value="Hexapep"/>
</dbReference>
<dbReference type="PANTHER" id="PTHR42811">
    <property type="entry name" value="SERINE ACETYLTRANSFERASE"/>
    <property type="match status" value="1"/>
</dbReference>
<reference evidence="12 13" key="1">
    <citation type="submission" date="2017-11" db="EMBL/GenBank/DDBJ databases">
        <title>Genome sequence of the oocydin A producing rhizobacterium Serratia plymuthica 4Rx5.</title>
        <authorList>
            <person name="Matilla M.A."/>
            <person name="Udaondo Z."/>
            <person name="Salmond G.P.C."/>
        </authorList>
    </citation>
    <scope>NUCLEOTIDE SEQUENCE [LARGE SCALE GENOMIC DNA]</scope>
    <source>
        <strain evidence="12 13">4Rx5</strain>
    </source>
</reference>
<evidence type="ECO:0000256" key="3">
    <source>
        <dbReference type="ARBA" id="ARBA00013266"/>
    </source>
</evidence>
<dbReference type="GO" id="GO:0005737">
    <property type="term" value="C:cytoplasm"/>
    <property type="evidence" value="ECO:0007669"/>
    <property type="project" value="InterPro"/>
</dbReference>
<dbReference type="Gene3D" id="2.160.10.10">
    <property type="entry name" value="Hexapeptide repeat proteins"/>
    <property type="match status" value="1"/>
</dbReference>
<comment type="catalytic activity">
    <reaction evidence="10">
        <text>L-serine + acetyl-CoA = O-acetyl-L-serine + CoA</text>
        <dbReference type="Rhea" id="RHEA:24560"/>
        <dbReference type="ChEBI" id="CHEBI:33384"/>
        <dbReference type="ChEBI" id="CHEBI:57287"/>
        <dbReference type="ChEBI" id="CHEBI:57288"/>
        <dbReference type="ChEBI" id="CHEBI:58340"/>
        <dbReference type="EC" id="2.3.1.30"/>
    </reaction>
</comment>
<dbReference type="Pfam" id="PF06426">
    <property type="entry name" value="SATase_N"/>
    <property type="match status" value="1"/>
</dbReference>
<evidence type="ECO:0000256" key="9">
    <source>
        <dbReference type="ARBA" id="ARBA00023315"/>
    </source>
</evidence>
<keyword evidence="5" id="KW-0028">Amino-acid biosynthesis</keyword>
<dbReference type="OrthoDB" id="9801456at2"/>
<evidence type="ECO:0000256" key="2">
    <source>
        <dbReference type="ARBA" id="ARBA00007274"/>
    </source>
</evidence>
<evidence type="ECO:0000256" key="10">
    <source>
        <dbReference type="ARBA" id="ARBA00049486"/>
    </source>
</evidence>
<dbReference type="SMART" id="SM00971">
    <property type="entry name" value="SATase_N"/>
    <property type="match status" value="1"/>
</dbReference>
<evidence type="ECO:0000313" key="13">
    <source>
        <dbReference type="Proteomes" id="UP000248196"/>
    </source>
</evidence>
<evidence type="ECO:0000256" key="5">
    <source>
        <dbReference type="ARBA" id="ARBA00022605"/>
    </source>
</evidence>
<dbReference type="InterPro" id="IPR011004">
    <property type="entry name" value="Trimer_LpxA-like_sf"/>
</dbReference>
<dbReference type="InterPro" id="IPR053376">
    <property type="entry name" value="Serine_acetyltransferase"/>
</dbReference>
<name>A0A318P0L0_SERPL</name>
<keyword evidence="6 12" id="KW-0808">Transferase</keyword>
<evidence type="ECO:0000256" key="1">
    <source>
        <dbReference type="ARBA" id="ARBA00004876"/>
    </source>
</evidence>
<organism evidence="12 13">
    <name type="scientific">Serratia plymuthica</name>
    <dbReference type="NCBI Taxonomy" id="82996"/>
    <lineage>
        <taxon>Bacteria</taxon>
        <taxon>Pseudomonadati</taxon>
        <taxon>Pseudomonadota</taxon>
        <taxon>Gammaproteobacteria</taxon>
        <taxon>Enterobacterales</taxon>
        <taxon>Yersiniaceae</taxon>
        <taxon>Serratia</taxon>
    </lineage>
</organism>
<dbReference type="PROSITE" id="PS00101">
    <property type="entry name" value="HEXAPEP_TRANSFERASES"/>
    <property type="match status" value="1"/>
</dbReference>
<evidence type="ECO:0000256" key="7">
    <source>
        <dbReference type="ARBA" id="ARBA00022737"/>
    </source>
</evidence>
<dbReference type="EMBL" id="PESE01000007">
    <property type="protein sequence ID" value="PYD37366.1"/>
    <property type="molecule type" value="Genomic_DNA"/>
</dbReference>
<evidence type="ECO:0000256" key="6">
    <source>
        <dbReference type="ARBA" id="ARBA00022679"/>
    </source>
</evidence>
<dbReference type="SUPFAM" id="SSF51161">
    <property type="entry name" value="Trimeric LpxA-like enzymes"/>
    <property type="match status" value="1"/>
</dbReference>
<dbReference type="InterPro" id="IPR010493">
    <property type="entry name" value="Ser_AcTrfase_N"/>
</dbReference>
<dbReference type="InterPro" id="IPR042122">
    <property type="entry name" value="Ser_AcTrfase_N_sf"/>
</dbReference>
<dbReference type="CDD" id="cd03354">
    <property type="entry name" value="LbH_SAT"/>
    <property type="match status" value="1"/>
</dbReference>
<evidence type="ECO:0000256" key="8">
    <source>
        <dbReference type="ARBA" id="ARBA00023192"/>
    </source>
</evidence>